<dbReference type="Proteomes" id="UP001355298">
    <property type="component" value="Unassembled WGS sequence"/>
</dbReference>
<evidence type="ECO:0000313" key="3">
    <source>
        <dbReference type="Proteomes" id="UP001355298"/>
    </source>
</evidence>
<name>A0ABU6ISG9_9FLAO</name>
<comment type="caution">
    <text evidence="2">The sequence shown here is derived from an EMBL/GenBank/DDBJ whole genome shotgun (WGS) entry which is preliminary data.</text>
</comment>
<sequence>MDALCYAALKDTSIDLEIKTLSETNRYNGKVFILPPWQDIYQTDAQRKRDWNQVVFTCDKMVQAYHGYQYDLIELPKAAVEKRADFILDHIKSN</sequence>
<reference evidence="2 3" key="1">
    <citation type="submission" date="2024-01" db="EMBL/GenBank/DDBJ databases">
        <title>The strains designed SYSU M86414 and SYSU M84420 isolated from the marine sediment in San Sha City (Hainan Province, China).</title>
        <authorList>
            <person name="Guo D."/>
        </authorList>
    </citation>
    <scope>NUCLEOTIDE SEQUENCE [LARGE SCALE GENOMIC DNA]</scope>
    <source>
        <strain evidence="2 3">SYSU M84420</strain>
    </source>
</reference>
<accession>A0ABU6ISG9</accession>
<dbReference type="Gene3D" id="3.40.50.300">
    <property type="entry name" value="P-loop containing nucleotide triphosphate hydrolases"/>
    <property type="match status" value="1"/>
</dbReference>
<evidence type="ECO:0000259" key="1">
    <source>
        <dbReference type="Pfam" id="PF13521"/>
    </source>
</evidence>
<dbReference type="InterPro" id="IPR038727">
    <property type="entry name" value="NadR/Ttd14_AAA_dom"/>
</dbReference>
<dbReference type="InterPro" id="IPR027417">
    <property type="entry name" value="P-loop_NTPase"/>
</dbReference>
<organism evidence="2 3">
    <name type="scientific">Flagellimonas halotolerans</name>
    <dbReference type="NCBI Taxonomy" id="3112164"/>
    <lineage>
        <taxon>Bacteria</taxon>
        <taxon>Pseudomonadati</taxon>
        <taxon>Bacteroidota</taxon>
        <taxon>Flavobacteriia</taxon>
        <taxon>Flavobacteriales</taxon>
        <taxon>Flavobacteriaceae</taxon>
        <taxon>Flagellimonas</taxon>
    </lineage>
</organism>
<feature type="domain" description="NadR/Ttd14 AAA" evidence="1">
    <location>
        <begin position="1"/>
        <end position="83"/>
    </location>
</feature>
<dbReference type="EMBL" id="JAYMGW010000010">
    <property type="protein sequence ID" value="MEC4266083.1"/>
    <property type="molecule type" value="Genomic_DNA"/>
</dbReference>
<dbReference type="Pfam" id="PF13521">
    <property type="entry name" value="AAA_28"/>
    <property type="match status" value="1"/>
</dbReference>
<keyword evidence="3" id="KW-1185">Reference proteome</keyword>
<proteinExistence type="predicted"/>
<gene>
    <name evidence="2" type="ORF">VOP03_12065</name>
</gene>
<protein>
    <submittedName>
        <fullName evidence="2">AAA family ATPase</fullName>
    </submittedName>
</protein>
<dbReference type="RefSeq" id="WP_326279058.1">
    <property type="nucleotide sequence ID" value="NZ_JAYKYV010000010.1"/>
</dbReference>
<evidence type="ECO:0000313" key="2">
    <source>
        <dbReference type="EMBL" id="MEC4266083.1"/>
    </source>
</evidence>